<proteinExistence type="predicted"/>
<dbReference type="EMBL" id="LGKP01000042">
    <property type="protein sequence ID" value="KPL80016.1"/>
    <property type="molecule type" value="Genomic_DNA"/>
</dbReference>
<comment type="caution">
    <text evidence="1">The sequence shown here is derived from an EMBL/GenBank/DDBJ whole genome shotgun (WGS) entry which is preliminary data.</text>
</comment>
<evidence type="ECO:0000313" key="2">
    <source>
        <dbReference type="Proteomes" id="UP000050277"/>
    </source>
</evidence>
<keyword evidence="2" id="KW-1185">Reference proteome</keyword>
<evidence type="ECO:0000313" key="1">
    <source>
        <dbReference type="EMBL" id="KPL80016.1"/>
    </source>
</evidence>
<dbReference type="Proteomes" id="UP000050277">
    <property type="component" value="Unassembled WGS sequence"/>
</dbReference>
<accession>A0A0P6XJ86</accession>
<sequence length="188" mass="22136">MRLFFDSNILTYIAIFENFFNERTESSWEEANMVWTQLQGNTLDVNLEREIQALLLIYLIDDKAHFDWLCSDIAIGEISRISDVTKRYWHSDLIGRLMEHRQNVYEEEERVLDNDERDNIYNALLADLPKRMHDDGRQFCEALVVDADYFITNDTEFIKKIKDYDVAQIAIKASDIPFVRLALENGSV</sequence>
<dbReference type="AlphaFoldDB" id="A0A0P6XJ86"/>
<dbReference type="RefSeq" id="WP_054537371.1">
    <property type="nucleotide sequence ID" value="NZ_LGKP01000042.1"/>
</dbReference>
<organism evidence="1 2">
    <name type="scientific">Herpetosiphon geysericola</name>
    <dbReference type="NCBI Taxonomy" id="70996"/>
    <lineage>
        <taxon>Bacteria</taxon>
        <taxon>Bacillati</taxon>
        <taxon>Chloroflexota</taxon>
        <taxon>Chloroflexia</taxon>
        <taxon>Herpetosiphonales</taxon>
        <taxon>Herpetosiphonaceae</taxon>
        <taxon>Herpetosiphon</taxon>
    </lineage>
</organism>
<reference evidence="1 2" key="1">
    <citation type="submission" date="2015-07" db="EMBL/GenBank/DDBJ databases">
        <title>Whole genome sequence of Herpetosiphon geysericola DSM 7119.</title>
        <authorList>
            <person name="Hemp J."/>
            <person name="Ward L.M."/>
            <person name="Pace L.A."/>
            <person name="Fischer W.W."/>
        </authorList>
    </citation>
    <scope>NUCLEOTIDE SEQUENCE [LARGE SCALE GENOMIC DNA]</scope>
    <source>
        <strain evidence="1 2">DSM 7119</strain>
    </source>
</reference>
<gene>
    <name evidence="1" type="ORF">SE18_25890</name>
</gene>
<protein>
    <submittedName>
        <fullName evidence="1">Uncharacterized protein</fullName>
    </submittedName>
</protein>
<name>A0A0P6XJ86_9CHLR</name>